<dbReference type="Pfam" id="PF08240">
    <property type="entry name" value="ADH_N"/>
    <property type="match status" value="1"/>
</dbReference>
<proteinExistence type="predicted"/>
<gene>
    <name evidence="5" type="ORF">KTH89_19280</name>
</gene>
<dbReference type="SUPFAM" id="SSF50129">
    <property type="entry name" value="GroES-like"/>
    <property type="match status" value="1"/>
</dbReference>
<dbReference type="InterPro" id="IPR036291">
    <property type="entry name" value="NAD(P)-bd_dom_sf"/>
</dbReference>
<keyword evidence="2" id="KW-0862">Zinc</keyword>
<dbReference type="SMART" id="SM00829">
    <property type="entry name" value="PKS_ER"/>
    <property type="match status" value="1"/>
</dbReference>
<protein>
    <submittedName>
        <fullName evidence="5">Alcohol dehydrogenase catalytic domain-containing protein</fullName>
    </submittedName>
</protein>
<dbReference type="Gene3D" id="3.40.50.720">
    <property type="entry name" value="NAD(P)-binding Rossmann-like Domain"/>
    <property type="match status" value="1"/>
</dbReference>
<dbReference type="InterPro" id="IPR020843">
    <property type="entry name" value="ER"/>
</dbReference>
<keyword evidence="1" id="KW-0479">Metal-binding</keyword>
<dbReference type="PANTHER" id="PTHR43401">
    <property type="entry name" value="L-THREONINE 3-DEHYDROGENASE"/>
    <property type="match status" value="1"/>
</dbReference>
<accession>A0A949K3I0</accession>
<evidence type="ECO:0000259" key="4">
    <source>
        <dbReference type="SMART" id="SM00829"/>
    </source>
</evidence>
<evidence type="ECO:0000256" key="3">
    <source>
        <dbReference type="ARBA" id="ARBA00023002"/>
    </source>
</evidence>
<sequence length="356" mass="39188">MKAVVLKTDNQIHYMDAPKPALRHGEVLVQVKACGICGSDIRYLEGENPWSQQTLGYVTQNPDNMILGHEFAGEVVEVKDKKDEYLLGKKVGVIVYNTCKSCEFCRTGRMNLCKNTKHIGHGAGWGEMEFYPGGMAEYCQVWSDHVYPFENSTFEEVSTLDFVAVGLAAVSKIKKVFAEDAVIIGTGPVGLSIIQLLKLKGARRVYCVDILDYAFEVAKEVGADGVFNSTEADVVPEILDRTDGLGAAMVFDTVGTEETQKMALTVCKGEGTVVNLVCNTTKVQYQLKDFSSERSIVSVANASDDLFYDCLKMLEAGRLNVKPLITDVLPLEKALEGFERLMNREETGAIKVILKP</sequence>
<reference evidence="5" key="1">
    <citation type="submission" date="2021-06" db="EMBL/GenBank/DDBJ databases">
        <title>Description of novel taxa of the family Lachnospiraceae.</title>
        <authorList>
            <person name="Chaplin A.V."/>
            <person name="Sokolova S.R."/>
            <person name="Pikina A.P."/>
            <person name="Korzhanova M."/>
            <person name="Belova V."/>
            <person name="Korostin D."/>
            <person name="Efimov B.A."/>
        </authorList>
    </citation>
    <scope>NUCLEOTIDE SEQUENCE</scope>
    <source>
        <strain evidence="5">ASD5720</strain>
    </source>
</reference>
<feature type="domain" description="Enoyl reductase (ER)" evidence="4">
    <location>
        <begin position="7"/>
        <end position="354"/>
    </location>
</feature>
<evidence type="ECO:0000256" key="1">
    <source>
        <dbReference type="ARBA" id="ARBA00022723"/>
    </source>
</evidence>
<dbReference type="PANTHER" id="PTHR43401:SF2">
    <property type="entry name" value="L-THREONINE 3-DEHYDROGENASE"/>
    <property type="match status" value="1"/>
</dbReference>
<dbReference type="RefSeq" id="WP_238722782.1">
    <property type="nucleotide sequence ID" value="NZ_JAHQCW010000039.1"/>
</dbReference>
<keyword evidence="6" id="KW-1185">Reference proteome</keyword>
<dbReference type="InterPro" id="IPR013154">
    <property type="entry name" value="ADH-like_N"/>
</dbReference>
<dbReference type="InterPro" id="IPR013149">
    <property type="entry name" value="ADH-like_C"/>
</dbReference>
<evidence type="ECO:0000313" key="5">
    <source>
        <dbReference type="EMBL" id="MBU9738687.1"/>
    </source>
</evidence>
<dbReference type="Pfam" id="PF00107">
    <property type="entry name" value="ADH_zinc_N"/>
    <property type="match status" value="1"/>
</dbReference>
<keyword evidence="3" id="KW-0560">Oxidoreductase</keyword>
<dbReference type="GO" id="GO:0016491">
    <property type="term" value="F:oxidoreductase activity"/>
    <property type="evidence" value="ECO:0007669"/>
    <property type="project" value="UniProtKB-KW"/>
</dbReference>
<dbReference type="Proteomes" id="UP000712157">
    <property type="component" value="Unassembled WGS sequence"/>
</dbReference>
<dbReference type="InterPro" id="IPR050129">
    <property type="entry name" value="Zn_alcohol_dh"/>
</dbReference>
<dbReference type="GO" id="GO:0046872">
    <property type="term" value="F:metal ion binding"/>
    <property type="evidence" value="ECO:0007669"/>
    <property type="project" value="UniProtKB-KW"/>
</dbReference>
<comment type="caution">
    <text evidence="5">The sequence shown here is derived from an EMBL/GenBank/DDBJ whole genome shotgun (WGS) entry which is preliminary data.</text>
</comment>
<dbReference type="InterPro" id="IPR011032">
    <property type="entry name" value="GroES-like_sf"/>
</dbReference>
<organism evidence="5 6">
    <name type="scientific">Diplocloster agilis</name>
    <dbReference type="NCBI Taxonomy" id="2850323"/>
    <lineage>
        <taxon>Bacteria</taxon>
        <taxon>Bacillati</taxon>
        <taxon>Bacillota</taxon>
        <taxon>Clostridia</taxon>
        <taxon>Lachnospirales</taxon>
        <taxon>Lachnospiraceae</taxon>
        <taxon>Diplocloster</taxon>
    </lineage>
</organism>
<dbReference type="EMBL" id="JAHQCW010000039">
    <property type="protein sequence ID" value="MBU9738687.1"/>
    <property type="molecule type" value="Genomic_DNA"/>
</dbReference>
<dbReference type="SUPFAM" id="SSF51735">
    <property type="entry name" value="NAD(P)-binding Rossmann-fold domains"/>
    <property type="match status" value="1"/>
</dbReference>
<evidence type="ECO:0000313" key="6">
    <source>
        <dbReference type="Proteomes" id="UP000712157"/>
    </source>
</evidence>
<evidence type="ECO:0000256" key="2">
    <source>
        <dbReference type="ARBA" id="ARBA00022833"/>
    </source>
</evidence>
<name>A0A949K3I0_9FIRM</name>
<dbReference type="AlphaFoldDB" id="A0A949K3I0"/>
<dbReference type="Gene3D" id="3.90.180.10">
    <property type="entry name" value="Medium-chain alcohol dehydrogenases, catalytic domain"/>
    <property type="match status" value="1"/>
</dbReference>